<keyword evidence="1" id="KW-0472">Membrane</keyword>
<feature type="transmembrane region" description="Helical" evidence="1">
    <location>
        <begin position="216"/>
        <end position="235"/>
    </location>
</feature>
<reference evidence="2 3" key="1">
    <citation type="submission" date="2024-03" db="EMBL/GenBank/DDBJ databases">
        <authorList>
            <person name="Jo J.-H."/>
        </authorList>
    </citation>
    <scope>NUCLEOTIDE SEQUENCE [LARGE SCALE GENOMIC DNA]</scope>
    <source>
        <strain evidence="2 3">AS3R-12</strain>
    </source>
</reference>
<keyword evidence="3" id="KW-1185">Reference proteome</keyword>
<comment type="caution">
    <text evidence="2">The sequence shown here is derived from an EMBL/GenBank/DDBJ whole genome shotgun (WGS) entry which is preliminary data.</text>
</comment>
<accession>A0ABU8SD22</accession>
<evidence type="ECO:0008006" key="4">
    <source>
        <dbReference type="Google" id="ProtNLM"/>
    </source>
</evidence>
<feature type="transmembrane region" description="Helical" evidence="1">
    <location>
        <begin position="241"/>
        <end position="259"/>
    </location>
</feature>
<keyword evidence="1" id="KW-1133">Transmembrane helix</keyword>
<feature type="transmembrane region" description="Helical" evidence="1">
    <location>
        <begin position="54"/>
        <end position="73"/>
    </location>
</feature>
<organism evidence="2 3">
    <name type="scientific">Novosphingobium aquae</name>
    <dbReference type="NCBI Taxonomy" id="3133435"/>
    <lineage>
        <taxon>Bacteria</taxon>
        <taxon>Pseudomonadati</taxon>
        <taxon>Pseudomonadota</taxon>
        <taxon>Alphaproteobacteria</taxon>
        <taxon>Sphingomonadales</taxon>
        <taxon>Sphingomonadaceae</taxon>
        <taxon>Novosphingobium</taxon>
    </lineage>
</organism>
<evidence type="ECO:0000313" key="2">
    <source>
        <dbReference type="EMBL" id="MEJ6011861.1"/>
    </source>
</evidence>
<dbReference type="Proteomes" id="UP001379235">
    <property type="component" value="Unassembled WGS sequence"/>
</dbReference>
<evidence type="ECO:0000256" key="1">
    <source>
        <dbReference type="SAM" id="Phobius"/>
    </source>
</evidence>
<gene>
    <name evidence="2" type="ORF">WG900_18305</name>
</gene>
<feature type="transmembrane region" description="Helical" evidence="1">
    <location>
        <begin position="189"/>
        <end position="209"/>
    </location>
</feature>
<dbReference type="EMBL" id="JBBHJY010000011">
    <property type="protein sequence ID" value="MEJ6011861.1"/>
    <property type="molecule type" value="Genomic_DNA"/>
</dbReference>
<proteinExistence type="predicted"/>
<sequence>MRAAIAAYLAAVAGGIVWMLTAGAPPMFAAVNALAACLALAIAAVLWRTPSQKLELVALWLAPLAIAASIVFGPDVDGVHRWIAIGPLRLHAAALFGPAFLVAFQRRADWFGTAAAIVMAGLVMLQPDMGAALALSSAIGLALFFEFRWDRLIAFAASAAALGVTAIRPDRLEPVPFVETVLQNIWRHGSLPGLLIPLALLAAISAPALTSAGRRFEGAALAGWLLGLAAASLLGPFPTPLIGYGAAPILGYGIALGLLGRARPNPAPV</sequence>
<feature type="transmembrane region" description="Helical" evidence="1">
    <location>
        <begin position="29"/>
        <end position="47"/>
    </location>
</feature>
<protein>
    <recommendedName>
        <fullName evidence="4">FtsW/RodA/SpoVE family cell cycle protein</fullName>
    </recommendedName>
</protein>
<evidence type="ECO:0000313" key="3">
    <source>
        <dbReference type="Proteomes" id="UP001379235"/>
    </source>
</evidence>
<dbReference type="RefSeq" id="WP_339969506.1">
    <property type="nucleotide sequence ID" value="NZ_JBBHJY010000011.1"/>
</dbReference>
<feature type="transmembrane region" description="Helical" evidence="1">
    <location>
        <begin position="79"/>
        <end position="101"/>
    </location>
</feature>
<name>A0ABU8SD22_9SPHN</name>
<keyword evidence="1" id="KW-0812">Transmembrane</keyword>